<keyword evidence="3" id="KW-1185">Reference proteome</keyword>
<organism evidence="2 3">
    <name type="scientific">Sphingobacterium lactis</name>
    <dbReference type="NCBI Taxonomy" id="797291"/>
    <lineage>
        <taxon>Bacteria</taxon>
        <taxon>Pseudomonadati</taxon>
        <taxon>Bacteroidota</taxon>
        <taxon>Sphingobacteriia</taxon>
        <taxon>Sphingobacteriales</taxon>
        <taxon>Sphingobacteriaceae</taxon>
        <taxon>Sphingobacterium</taxon>
    </lineage>
</organism>
<protein>
    <submittedName>
        <fullName evidence="2">Putative beta-lactamase-inhibitor-like, PepSY-like</fullName>
    </submittedName>
</protein>
<dbReference type="Gene3D" id="3.40.1420.30">
    <property type="match status" value="1"/>
</dbReference>
<evidence type="ECO:0000259" key="1">
    <source>
        <dbReference type="Pfam" id="PF11396"/>
    </source>
</evidence>
<dbReference type="Pfam" id="PF11396">
    <property type="entry name" value="PepSY_like"/>
    <property type="match status" value="1"/>
</dbReference>
<name>A0A1H6BJU0_9SPHI</name>
<feature type="domain" description="Putative beta-lactamase-inhibitor-like PepSY-like" evidence="1">
    <location>
        <begin position="63"/>
        <end position="144"/>
    </location>
</feature>
<gene>
    <name evidence="2" type="ORF">SAMN05421877_110137</name>
</gene>
<dbReference type="EMBL" id="FNUT01000010">
    <property type="protein sequence ID" value="SEG60685.1"/>
    <property type="molecule type" value="Genomic_DNA"/>
</dbReference>
<evidence type="ECO:0000313" key="2">
    <source>
        <dbReference type="EMBL" id="SEG60685.1"/>
    </source>
</evidence>
<dbReference type="Proteomes" id="UP000236731">
    <property type="component" value="Unassembled WGS sequence"/>
</dbReference>
<evidence type="ECO:0000313" key="3">
    <source>
        <dbReference type="Proteomes" id="UP000236731"/>
    </source>
</evidence>
<sequence>MNNLIKTGLVVLIAGSSFQAIGQEKVIQLNNLPNTAQQFVKTYYGNESVSLVKSEKETFSPIEYKVVFADGTEIEFDKNGEWKEVDAKGKSVPQAIVPTSIKNYVNKSFPNNEIKQISKSSREIEVELTSGIDLKFNKKGEFIKIED</sequence>
<dbReference type="OrthoDB" id="710080at2"/>
<dbReference type="AlphaFoldDB" id="A0A1H6BJU0"/>
<dbReference type="SUPFAM" id="SSF160574">
    <property type="entry name" value="BT0923-like"/>
    <property type="match status" value="1"/>
</dbReference>
<dbReference type="RefSeq" id="WP_103907258.1">
    <property type="nucleotide sequence ID" value="NZ_CP049246.1"/>
</dbReference>
<accession>A0A1H6BJU0</accession>
<dbReference type="InterPro" id="IPR021533">
    <property type="entry name" value="PepSY-like"/>
</dbReference>
<reference evidence="3" key="1">
    <citation type="submission" date="2016-10" db="EMBL/GenBank/DDBJ databases">
        <authorList>
            <person name="Varghese N."/>
            <person name="Submissions S."/>
        </authorList>
    </citation>
    <scope>NUCLEOTIDE SEQUENCE [LARGE SCALE GENOMIC DNA]</scope>
    <source>
        <strain evidence="3">DSM 22361</strain>
    </source>
</reference>
<proteinExistence type="predicted"/>